<evidence type="ECO:0000313" key="4">
    <source>
        <dbReference type="EMBL" id="EGX69661.1"/>
    </source>
</evidence>
<proteinExistence type="inferred from homology"/>
<accession>G1WK58</accession>
<organism evidence="4 5">
    <name type="scientific">Collinsella tanakaei YIT 12063</name>
    <dbReference type="NCBI Taxonomy" id="742742"/>
    <lineage>
        <taxon>Bacteria</taxon>
        <taxon>Bacillati</taxon>
        <taxon>Actinomycetota</taxon>
        <taxon>Coriobacteriia</taxon>
        <taxon>Coriobacteriales</taxon>
        <taxon>Coriobacteriaceae</taxon>
        <taxon>Collinsella</taxon>
    </lineage>
</organism>
<keyword evidence="5" id="KW-1185">Reference proteome</keyword>
<dbReference type="Proteomes" id="UP000004830">
    <property type="component" value="Unassembled WGS sequence"/>
</dbReference>
<name>G1WK58_9ACTN</name>
<keyword evidence="2" id="KW-0812">Transmembrane</keyword>
<dbReference type="EMBL" id="ADLS01000022">
    <property type="protein sequence ID" value="EGX69661.1"/>
    <property type="molecule type" value="Genomic_DNA"/>
</dbReference>
<sequence>MSGGINSTTINSASTAASVGVEPEVGERIDPATNNAVPVSKERAEYVSRVGEYDRYQAMQDLRDANRGKWLYRSCRRIIDIAFSGAVIAAGLIPGALICAAIRLESPGSPIYSQKRICRTHRDGRVHVFTMYKFRSMYEDADERLEELLGCNEIDGAMFKMRDDPRVTRVGRFLRRHSIDEFPQFINVFLGQMTVVGPRPPLPYEVDEYDAWAMQRLAVKPAVFGQVKVSEMVKGAFRFGKRKFSEMVRPTGRAPAPAPPTVRTSYR</sequence>
<dbReference type="AlphaFoldDB" id="G1WK58"/>
<feature type="transmembrane region" description="Helical" evidence="2">
    <location>
        <begin position="78"/>
        <end position="104"/>
    </location>
</feature>
<comment type="similarity">
    <text evidence="1">Belongs to the bacterial sugar transferase family.</text>
</comment>
<protein>
    <recommendedName>
        <fullName evidence="3">Bacterial sugar transferase domain-containing protein</fullName>
    </recommendedName>
</protein>
<dbReference type="eggNOG" id="COG2148">
    <property type="taxonomic scope" value="Bacteria"/>
</dbReference>
<evidence type="ECO:0000313" key="5">
    <source>
        <dbReference type="Proteomes" id="UP000004830"/>
    </source>
</evidence>
<keyword evidence="2" id="KW-0472">Membrane</keyword>
<dbReference type="PANTHER" id="PTHR30576">
    <property type="entry name" value="COLANIC BIOSYNTHESIS UDP-GLUCOSE LIPID CARRIER TRANSFERASE"/>
    <property type="match status" value="1"/>
</dbReference>
<evidence type="ECO:0000256" key="1">
    <source>
        <dbReference type="ARBA" id="ARBA00006464"/>
    </source>
</evidence>
<dbReference type="HOGENOM" id="CLU_1040949_0_0_11"/>
<comment type="caution">
    <text evidence="4">The sequence shown here is derived from an EMBL/GenBank/DDBJ whole genome shotgun (WGS) entry which is preliminary data.</text>
</comment>
<reference evidence="4 5" key="1">
    <citation type="submission" date="2011-06" db="EMBL/GenBank/DDBJ databases">
        <title>The Genome Sequence of Collinsella tanakaei YIT 12063.</title>
        <authorList>
            <consortium name="The Broad Institute Genome Sequencing Platform"/>
            <person name="Earl A."/>
            <person name="Ward D."/>
            <person name="Feldgarden M."/>
            <person name="Gevers D."/>
            <person name="Morotomi M."/>
            <person name="Young S.K."/>
            <person name="Zeng Q."/>
            <person name="Gargeya S."/>
            <person name="Fitzgerald M."/>
            <person name="Haas B."/>
            <person name="Abouelleil A."/>
            <person name="Alvarado L."/>
            <person name="Arachchi H.M."/>
            <person name="Berlin A."/>
            <person name="Brown A."/>
            <person name="Chapman S.B."/>
            <person name="Chen Z."/>
            <person name="Dunbar C."/>
            <person name="Freedman E."/>
            <person name="Gearin G."/>
            <person name="Gellesch M."/>
            <person name="Goldberg J."/>
            <person name="Griggs A."/>
            <person name="Gujja S."/>
            <person name="Heiman D."/>
            <person name="Howarth C."/>
            <person name="Larson L."/>
            <person name="Lui A."/>
            <person name="MacDonald P.J.P."/>
            <person name="Mehta T."/>
            <person name="Montmayeur A."/>
            <person name="Murphy C."/>
            <person name="Neiman D."/>
            <person name="Pearson M."/>
            <person name="Priest M."/>
            <person name="Roberts A."/>
            <person name="Saif S."/>
            <person name="Shea T."/>
            <person name="Shenoy N."/>
            <person name="Sisk P."/>
            <person name="Stolte C."/>
            <person name="Sykes S."/>
            <person name="Wortman J."/>
            <person name="Nusbaum C."/>
            <person name="Birren B."/>
        </authorList>
    </citation>
    <scope>NUCLEOTIDE SEQUENCE [LARGE SCALE GENOMIC DNA]</scope>
    <source>
        <strain evidence="4 5">YIT 12063</strain>
    </source>
</reference>
<dbReference type="STRING" id="742742.HMPREF9452_01721"/>
<evidence type="ECO:0000259" key="3">
    <source>
        <dbReference type="Pfam" id="PF02397"/>
    </source>
</evidence>
<evidence type="ECO:0000256" key="2">
    <source>
        <dbReference type="SAM" id="Phobius"/>
    </source>
</evidence>
<gene>
    <name evidence="4" type="ORF">HMPREF9452_01721</name>
</gene>
<feature type="domain" description="Bacterial sugar transferase" evidence="3">
    <location>
        <begin position="76"/>
        <end position="231"/>
    </location>
</feature>
<keyword evidence="2" id="KW-1133">Transmembrane helix</keyword>
<dbReference type="PANTHER" id="PTHR30576:SF10">
    <property type="entry name" value="SLL5057 PROTEIN"/>
    <property type="match status" value="1"/>
</dbReference>
<dbReference type="PATRIC" id="fig|742742.3.peg.1704"/>
<dbReference type="InterPro" id="IPR003362">
    <property type="entry name" value="Bact_transf"/>
</dbReference>
<dbReference type="Pfam" id="PF02397">
    <property type="entry name" value="Bac_transf"/>
    <property type="match status" value="1"/>
</dbReference>
<dbReference type="GO" id="GO:0016780">
    <property type="term" value="F:phosphotransferase activity, for other substituted phosphate groups"/>
    <property type="evidence" value="ECO:0007669"/>
    <property type="project" value="TreeGrafter"/>
</dbReference>